<reference evidence="2" key="1">
    <citation type="journal article" date="2023" name="G3 (Bethesda)">
        <title>Genome assembly and association tests identify interacting loci associated with vigor, precocity, and sex in interspecific pistachio rootstocks.</title>
        <authorList>
            <person name="Palmer W."/>
            <person name="Jacygrad E."/>
            <person name="Sagayaradj S."/>
            <person name="Cavanaugh K."/>
            <person name="Han R."/>
            <person name="Bertier L."/>
            <person name="Beede B."/>
            <person name="Kafkas S."/>
            <person name="Golino D."/>
            <person name="Preece J."/>
            <person name="Michelmore R."/>
        </authorList>
    </citation>
    <scope>NUCLEOTIDE SEQUENCE [LARGE SCALE GENOMIC DNA]</scope>
</reference>
<dbReference type="EMBL" id="CM047747">
    <property type="protein sequence ID" value="KAJ0018656.1"/>
    <property type="molecule type" value="Genomic_DNA"/>
</dbReference>
<proteinExistence type="predicted"/>
<organism evidence="1 2">
    <name type="scientific">Pistacia integerrima</name>
    <dbReference type="NCBI Taxonomy" id="434235"/>
    <lineage>
        <taxon>Eukaryota</taxon>
        <taxon>Viridiplantae</taxon>
        <taxon>Streptophyta</taxon>
        <taxon>Embryophyta</taxon>
        <taxon>Tracheophyta</taxon>
        <taxon>Spermatophyta</taxon>
        <taxon>Magnoliopsida</taxon>
        <taxon>eudicotyledons</taxon>
        <taxon>Gunneridae</taxon>
        <taxon>Pentapetalae</taxon>
        <taxon>rosids</taxon>
        <taxon>malvids</taxon>
        <taxon>Sapindales</taxon>
        <taxon>Anacardiaceae</taxon>
        <taxon>Pistacia</taxon>
    </lineage>
</organism>
<keyword evidence="2" id="KW-1185">Reference proteome</keyword>
<name>A0ACC0XMM3_9ROSI</name>
<protein>
    <submittedName>
        <fullName evidence="1">Uncharacterized protein</fullName>
    </submittedName>
</protein>
<evidence type="ECO:0000313" key="1">
    <source>
        <dbReference type="EMBL" id="KAJ0018656.1"/>
    </source>
</evidence>
<sequence>MPRVFLRFLSATKTTAVSFSFTSSLLHSLPFHSLPNFLIFLISILISFPSIETLEFHFLMAEDSPCSTQLIDGNGNFNVECLDNFVRTTKLADCGLSYAVVAIMGPQSSGKSTLLNHLFHTNFREMDAFRGRSQTTKGIWLAKCVGIEPFTIAMDLEGTDGRERGEDDTAFEKQSALFALAIADIVLINMWCHDIGREQAANKPLLKTVFQVMMRLFSPRKTTLLFVIRDKTKTPFEYLEPILREDIQKIWDAVPKPEAHKSTPLSEFFNVEATALSSYEEKEEQFKEQVAELRQRFFHSISPGGLAGDRRGVVPASGFSFSAQQIWKVIKENKDLDLPAHKVMVATVRCEEIANEKLRRLSADKLICCRVGWLWRKVFKWVLSQGFGKLLSSILDTYLSEYDVETIYFDEGVRTAKRQHLESKALDFVHPAYSAMLGHLRSKALDSFKTRLEQLLNKGEAFAASVRTCYQSCMLEFDQGCADAAIRQANWDASKVREKLRRVIDAHTLSVRNAKLSEIIANYEKKLTVALIEPVESLFEVGSGDTWPSIRRLLKRETEAAVLELSNAIAGFELDQATSDTMVQNLRSYARNMLEKKAREEAGKVLIRMKERFSAVFNHDNDSMPRVWTGKEDIKTILKDAQSASLRLLSVMAAIRLDEKPDKIENLLFSSLMDRTVAVSSTRDRSIGASADPLASSTWEEVSPKDMLITPVQCKSLWRQFRAETEYVVTQAISAQEAHKRSNNWLPPPWAIAAMVILGFNEFMLLLKNPLYLLILFVVYLLSKALWVQMDIAGEFQHGAMAGIISLSSRFLPTVMNLLRRLAEEAQGRHTSEAPRPQQSLASQSFRHQTQQNPVSRSIPESSVSSNISSTDIDVEYSSPNLTHRRSTRTQDAEFS</sequence>
<dbReference type="Proteomes" id="UP001163603">
    <property type="component" value="Chromosome 12"/>
</dbReference>
<comment type="caution">
    <text evidence="1">The sequence shown here is derived from an EMBL/GenBank/DDBJ whole genome shotgun (WGS) entry which is preliminary data.</text>
</comment>
<gene>
    <name evidence="1" type="ORF">Pint_11639</name>
</gene>
<accession>A0ACC0XMM3</accession>
<evidence type="ECO:0000313" key="2">
    <source>
        <dbReference type="Proteomes" id="UP001163603"/>
    </source>
</evidence>